<evidence type="ECO:0000313" key="2">
    <source>
        <dbReference type="EMBL" id="CAK9254011.1"/>
    </source>
</evidence>
<organism evidence="2 5">
    <name type="scientific">Sphagnum jensenii</name>
    <dbReference type="NCBI Taxonomy" id="128206"/>
    <lineage>
        <taxon>Eukaryota</taxon>
        <taxon>Viridiplantae</taxon>
        <taxon>Streptophyta</taxon>
        <taxon>Embryophyta</taxon>
        <taxon>Bryophyta</taxon>
        <taxon>Sphagnophytina</taxon>
        <taxon>Sphagnopsida</taxon>
        <taxon>Sphagnales</taxon>
        <taxon>Sphagnaceae</taxon>
        <taxon>Sphagnum</taxon>
    </lineage>
</organism>
<dbReference type="InterPro" id="IPR044974">
    <property type="entry name" value="Disease_R_plants"/>
</dbReference>
<feature type="non-terminal residue" evidence="2">
    <location>
        <position position="1"/>
    </location>
</feature>
<sequence length="280" mass="31722">CCYVRVWGMGGVGKTLLLQTLYGRPEVQGHFQGAEFIWLTVGQTPDIMALYRTLSKKLHLNPELYANPQDYKCYLHTQFIQKGVFLVLDDVWKEKGFDSLDLAKGDGSVTLLTTRNLSLLEGASPHRSQEHMTPLSKEDSWSLFCVHAFRPPCNVPCELEALAKCMAEECQGLPLALKVIGRAMFGKTSPEEWKLLLKRLKESGMQGRAVEELYERLKLGYDLLSEDDGRLKDCFLYFVAFPEDDEFYFRDILWHLIGEGLVPGNGGDDSRADAFSLLKK</sequence>
<accession>A0ABP0VJ94</accession>
<dbReference type="InterPro" id="IPR042197">
    <property type="entry name" value="Apaf_helical"/>
</dbReference>
<feature type="non-terminal residue" evidence="2">
    <location>
        <position position="280"/>
    </location>
</feature>
<evidence type="ECO:0000313" key="3">
    <source>
        <dbReference type="EMBL" id="CAK9254038.1"/>
    </source>
</evidence>
<dbReference type="EMBL" id="OZ020112">
    <property type="protein sequence ID" value="CAK9264590.1"/>
    <property type="molecule type" value="Genomic_DNA"/>
</dbReference>
<gene>
    <name evidence="4" type="ORF">CSSPJE1EN1_LOCUS10068</name>
    <name evidence="2" type="ORF">CSSPJE1EN1_LOCUS29389</name>
    <name evidence="3" type="ORF">CSSPJE1EN1_LOCUS29416</name>
</gene>
<dbReference type="EMBL" id="CAXAQS010000969">
    <property type="protein sequence ID" value="CAK9254038.1"/>
    <property type="molecule type" value="Genomic_DNA"/>
</dbReference>
<dbReference type="InterPro" id="IPR027417">
    <property type="entry name" value="P-loop_NTPase"/>
</dbReference>
<dbReference type="EMBL" id="CAXAQS010000962">
    <property type="protein sequence ID" value="CAK9254011.1"/>
    <property type="molecule type" value="Genomic_DNA"/>
</dbReference>
<evidence type="ECO:0000259" key="1">
    <source>
        <dbReference type="Pfam" id="PF00931"/>
    </source>
</evidence>
<keyword evidence="5" id="KW-1185">Reference proteome</keyword>
<dbReference type="Gene3D" id="1.10.8.430">
    <property type="entry name" value="Helical domain of apoptotic protease-activating factors"/>
    <property type="match status" value="1"/>
</dbReference>
<dbReference type="PRINTS" id="PR00364">
    <property type="entry name" value="DISEASERSIST"/>
</dbReference>
<evidence type="ECO:0000313" key="5">
    <source>
        <dbReference type="Proteomes" id="UP001497444"/>
    </source>
</evidence>
<evidence type="ECO:0000313" key="4">
    <source>
        <dbReference type="EMBL" id="CAK9264590.1"/>
    </source>
</evidence>
<reference evidence="2" key="1">
    <citation type="submission" date="2024-02" db="EMBL/GenBank/DDBJ databases">
        <authorList>
            <consortium name="ELIXIR-Norway"/>
            <consortium name="Elixir Norway"/>
        </authorList>
    </citation>
    <scope>NUCLEOTIDE SEQUENCE</scope>
</reference>
<dbReference type="PANTHER" id="PTHR23155:SF1205">
    <property type="entry name" value="DISEASE RESISTANCE PROTEIN RPM1"/>
    <property type="match status" value="1"/>
</dbReference>
<dbReference type="Proteomes" id="UP001497444">
    <property type="component" value="Unassembled WGS sequence"/>
</dbReference>
<dbReference type="SUPFAM" id="SSF52540">
    <property type="entry name" value="P-loop containing nucleoside triphosphate hydrolases"/>
    <property type="match status" value="1"/>
</dbReference>
<protein>
    <recommendedName>
        <fullName evidence="1">NB-ARC domain-containing protein</fullName>
    </recommendedName>
</protein>
<dbReference type="Gene3D" id="3.40.50.300">
    <property type="entry name" value="P-loop containing nucleotide triphosphate hydrolases"/>
    <property type="match status" value="1"/>
</dbReference>
<proteinExistence type="predicted"/>
<dbReference type="PANTHER" id="PTHR23155">
    <property type="entry name" value="DISEASE RESISTANCE PROTEIN RP"/>
    <property type="match status" value="1"/>
</dbReference>
<dbReference type="InterPro" id="IPR002182">
    <property type="entry name" value="NB-ARC"/>
</dbReference>
<dbReference type="Pfam" id="PF00931">
    <property type="entry name" value="NB-ARC"/>
    <property type="match status" value="1"/>
</dbReference>
<feature type="domain" description="NB-ARC" evidence="1">
    <location>
        <begin position="4"/>
        <end position="150"/>
    </location>
</feature>
<name>A0ABP0VJ94_9BRYO</name>